<feature type="region of interest" description="Disordered" evidence="5">
    <location>
        <begin position="602"/>
        <end position="705"/>
    </location>
</feature>
<dbReference type="GO" id="GO:0004672">
    <property type="term" value="F:protein kinase activity"/>
    <property type="evidence" value="ECO:0007669"/>
    <property type="project" value="InterPro"/>
</dbReference>
<dbReference type="AlphaFoldDB" id="W2RW31"/>
<dbReference type="InterPro" id="IPR000719">
    <property type="entry name" value="Prot_kinase_dom"/>
</dbReference>
<dbReference type="STRING" id="1220924.W2RW31"/>
<evidence type="ECO:0000313" key="8">
    <source>
        <dbReference type="EMBL" id="ETN40731.1"/>
    </source>
</evidence>
<feature type="region of interest" description="Disordered" evidence="5">
    <location>
        <begin position="544"/>
        <end position="590"/>
    </location>
</feature>
<reference evidence="8 9" key="1">
    <citation type="submission" date="2013-03" db="EMBL/GenBank/DDBJ databases">
        <title>The Genome Sequence of Phialophora europaea CBS 101466.</title>
        <authorList>
            <consortium name="The Broad Institute Genomics Platform"/>
            <person name="Cuomo C."/>
            <person name="de Hoog S."/>
            <person name="Gorbushina A."/>
            <person name="Walker B."/>
            <person name="Young S.K."/>
            <person name="Zeng Q."/>
            <person name="Gargeya S."/>
            <person name="Fitzgerald M."/>
            <person name="Haas B."/>
            <person name="Abouelleil A."/>
            <person name="Allen A.W."/>
            <person name="Alvarado L."/>
            <person name="Arachchi H.M."/>
            <person name="Berlin A.M."/>
            <person name="Chapman S.B."/>
            <person name="Gainer-Dewar J."/>
            <person name="Goldberg J."/>
            <person name="Griggs A."/>
            <person name="Gujja S."/>
            <person name="Hansen M."/>
            <person name="Howarth C."/>
            <person name="Imamovic A."/>
            <person name="Ireland A."/>
            <person name="Larimer J."/>
            <person name="McCowan C."/>
            <person name="Murphy C."/>
            <person name="Pearson M."/>
            <person name="Poon T.W."/>
            <person name="Priest M."/>
            <person name="Roberts A."/>
            <person name="Saif S."/>
            <person name="Shea T."/>
            <person name="Sisk P."/>
            <person name="Sykes S."/>
            <person name="Wortman J."/>
            <person name="Nusbaum C."/>
            <person name="Birren B."/>
        </authorList>
    </citation>
    <scope>NUCLEOTIDE SEQUENCE [LARGE SCALE GENOMIC DNA]</scope>
    <source>
        <strain evidence="8 9">CBS 101466</strain>
    </source>
</reference>
<dbReference type="SUPFAM" id="SSF56112">
    <property type="entry name" value="Protein kinase-like (PK-like)"/>
    <property type="match status" value="1"/>
</dbReference>
<dbReference type="Proteomes" id="UP000030752">
    <property type="component" value="Unassembled WGS sequence"/>
</dbReference>
<evidence type="ECO:0000313" key="9">
    <source>
        <dbReference type="Proteomes" id="UP000030752"/>
    </source>
</evidence>
<evidence type="ECO:0000256" key="4">
    <source>
        <dbReference type="PROSITE-ProRule" id="PRU10141"/>
    </source>
</evidence>
<dbReference type="PROSITE" id="PS50011">
    <property type="entry name" value="PROTEIN_KINASE_DOM"/>
    <property type="match status" value="1"/>
</dbReference>
<evidence type="ECO:0000259" key="7">
    <source>
        <dbReference type="PROSITE" id="PS50011"/>
    </source>
</evidence>
<feature type="domain" description="Protein kinase" evidence="7">
    <location>
        <begin position="126"/>
        <end position="431"/>
    </location>
</feature>
<dbReference type="HOGENOM" id="CLU_391284_0_0_1"/>
<keyword evidence="3 4" id="KW-0067">ATP-binding</keyword>
<dbReference type="Pfam" id="PF00069">
    <property type="entry name" value="Pkinase"/>
    <property type="match status" value="1"/>
</dbReference>
<name>W2RW31_CYPE1</name>
<dbReference type="SUPFAM" id="SSF49879">
    <property type="entry name" value="SMAD/FHA domain"/>
    <property type="match status" value="1"/>
</dbReference>
<dbReference type="RefSeq" id="XP_008717574.1">
    <property type="nucleotide sequence ID" value="XM_008719352.1"/>
</dbReference>
<evidence type="ECO:0000256" key="3">
    <source>
        <dbReference type="ARBA" id="ARBA00022840"/>
    </source>
</evidence>
<keyword evidence="9" id="KW-1185">Reference proteome</keyword>
<evidence type="ECO:0000256" key="2">
    <source>
        <dbReference type="ARBA" id="ARBA00022741"/>
    </source>
</evidence>
<dbReference type="PANTHER" id="PTHR24347">
    <property type="entry name" value="SERINE/THREONINE-PROTEIN KINASE"/>
    <property type="match status" value="1"/>
</dbReference>
<dbReference type="InParanoid" id="W2RW31"/>
<keyword evidence="2 4" id="KW-0547">Nucleotide-binding</keyword>
<dbReference type="Gene3D" id="2.60.200.20">
    <property type="match status" value="1"/>
</dbReference>
<dbReference type="FunCoup" id="W2RW31">
    <property type="interactions" value="189"/>
</dbReference>
<dbReference type="SMART" id="SM00220">
    <property type="entry name" value="S_TKc"/>
    <property type="match status" value="1"/>
</dbReference>
<dbReference type="eggNOG" id="KOG0032">
    <property type="taxonomic scope" value="Eukaryota"/>
</dbReference>
<dbReference type="InterPro" id="IPR011009">
    <property type="entry name" value="Kinase-like_dom_sf"/>
</dbReference>
<dbReference type="SMART" id="SM00240">
    <property type="entry name" value="FHA"/>
    <property type="match status" value="1"/>
</dbReference>
<dbReference type="Gene3D" id="1.10.510.10">
    <property type="entry name" value="Transferase(Phosphotransferase) domain 1"/>
    <property type="match status" value="1"/>
</dbReference>
<dbReference type="EMBL" id="KB822720">
    <property type="protein sequence ID" value="ETN40731.1"/>
    <property type="molecule type" value="Genomic_DNA"/>
</dbReference>
<evidence type="ECO:0000256" key="5">
    <source>
        <dbReference type="SAM" id="MobiDB-lite"/>
    </source>
</evidence>
<feature type="domain" description="FHA" evidence="6">
    <location>
        <begin position="14"/>
        <end position="73"/>
    </location>
</feature>
<dbReference type="VEuPathDB" id="FungiDB:HMPREF1541_05011"/>
<dbReference type="PROSITE" id="PS00108">
    <property type="entry name" value="PROTEIN_KINASE_ST"/>
    <property type="match status" value="1"/>
</dbReference>
<dbReference type="OrthoDB" id="74764at2759"/>
<dbReference type="Gene3D" id="3.30.200.20">
    <property type="entry name" value="Phosphorylase Kinase, domain 1"/>
    <property type="match status" value="2"/>
</dbReference>
<dbReference type="InterPro" id="IPR000253">
    <property type="entry name" value="FHA_dom"/>
</dbReference>
<dbReference type="PROSITE" id="PS50006">
    <property type="entry name" value="FHA_DOMAIN"/>
    <property type="match status" value="1"/>
</dbReference>
<evidence type="ECO:0000256" key="1">
    <source>
        <dbReference type="ARBA" id="ARBA00005575"/>
    </source>
</evidence>
<dbReference type="GeneID" id="19972350"/>
<dbReference type="InterPro" id="IPR008984">
    <property type="entry name" value="SMAD_FHA_dom_sf"/>
</dbReference>
<dbReference type="CDD" id="cd22670">
    <property type="entry name" value="FHA_MEK1-like"/>
    <property type="match status" value="1"/>
</dbReference>
<feature type="compositionally biased region" description="Low complexity" evidence="5">
    <location>
        <begin position="610"/>
        <end position="622"/>
    </location>
</feature>
<accession>W2RW31</accession>
<feature type="binding site" evidence="4">
    <location>
        <position position="155"/>
    </location>
    <ligand>
        <name>ATP</name>
        <dbReference type="ChEBI" id="CHEBI:30616"/>
    </ligand>
</feature>
<organism evidence="8 9">
    <name type="scientific">Cyphellophora europaea (strain CBS 101466)</name>
    <name type="common">Phialophora europaea</name>
    <dbReference type="NCBI Taxonomy" id="1220924"/>
    <lineage>
        <taxon>Eukaryota</taxon>
        <taxon>Fungi</taxon>
        <taxon>Dikarya</taxon>
        <taxon>Ascomycota</taxon>
        <taxon>Pezizomycotina</taxon>
        <taxon>Eurotiomycetes</taxon>
        <taxon>Chaetothyriomycetidae</taxon>
        <taxon>Chaetothyriales</taxon>
        <taxon>Cyphellophoraceae</taxon>
        <taxon>Cyphellophora</taxon>
    </lineage>
</organism>
<dbReference type="InterPro" id="IPR017441">
    <property type="entry name" value="Protein_kinase_ATP_BS"/>
</dbReference>
<gene>
    <name evidence="8" type="ORF">HMPREF1541_05011</name>
</gene>
<dbReference type="InterPro" id="IPR008271">
    <property type="entry name" value="Ser/Thr_kinase_AS"/>
</dbReference>
<evidence type="ECO:0008006" key="10">
    <source>
        <dbReference type="Google" id="ProtNLM"/>
    </source>
</evidence>
<dbReference type="GO" id="GO:0005524">
    <property type="term" value="F:ATP binding"/>
    <property type="evidence" value="ECO:0007669"/>
    <property type="project" value="UniProtKB-UniRule"/>
</dbReference>
<dbReference type="PROSITE" id="PS00107">
    <property type="entry name" value="PROTEIN_KINASE_ATP"/>
    <property type="match status" value="1"/>
</dbReference>
<comment type="similarity">
    <text evidence="1">Belongs to the protein kinase superfamily. CAMK Ser/Thr protein kinase family. CHEK2 subfamily.</text>
</comment>
<proteinExistence type="inferred from homology"/>
<feature type="compositionally biased region" description="Basic and acidic residues" evidence="5">
    <location>
        <begin position="544"/>
        <end position="553"/>
    </location>
</feature>
<sequence length="705" mass="79652">MAGLFKQILPGKELLIGRDRSKCQVFIDDPYVSAKHLRVYSIVYDDSDATEIDTLVYAEDLSRHGTFWNGSFIGRGNGGFLLSPGDVLKLSAHVSFLFKNSGEANDVSQFDLIQENEMQKFRDSYIVTDRLLGSGAFGKVFMAIEQATRTQLACKVVDLRRLRPASRFGRKEEPLPANEVDCSDQLRKVKKWADQQKRENKLEEKLKIYYREADILASIRHPNIIGLEKVFVTDNTIYMFEDLVTGGDLFSYLESKNSKLSEVEAAVIIRQIVVALCFLHEKNIVHRDLKPDNILMTSLSTGCRVLLTDFGAARRLDGPRHRMLSMAGTDEYAAPEVTANGSTKSGYTKAVDLWSLGCVAAILLTGASAFTDPETRQHSPALAKKCSLHFLRQSTIWQNVRPRPKDFVERLLVLTDDDRMTATQALEHGWFSNDLHKTNFEELYQRAIRHWRPRPTRADLFEFSGAYDARKVARTEGVLAPRKPRNQGPRPGQIVESHYKPFPRQMHTSIWPRRRPSASYIAPETKAAIEANWPFPIRTITEKSGADPLSEAKLKRRSSFPSADPQPLHCTSTAQQLPPPANRLTSKLSRVTVPLRLAKPNRFSRSAIETSSPRSHSPSPTTETVGSHARVPKLRRRSSPAEDRQLPALLATPSKRRRDSVFDLDDEKENRMSLTVSAHKRSRHDEDYDETLPHHVSAFAEGDLE</sequence>
<evidence type="ECO:0000259" key="6">
    <source>
        <dbReference type="PROSITE" id="PS50006"/>
    </source>
</evidence>
<protein>
    <recommendedName>
        <fullName evidence="10">CAMK protein kinase</fullName>
    </recommendedName>
</protein>
<dbReference type="Pfam" id="PF00498">
    <property type="entry name" value="FHA"/>
    <property type="match status" value="1"/>
</dbReference>